<dbReference type="RefSeq" id="WP_108783716.1">
    <property type="nucleotide sequence ID" value="NZ_OMKW01000004.1"/>
</dbReference>
<proteinExistence type="predicted"/>
<sequence>MSSTQEARKAIRARILQLLESGPVAQADLPAAVAVSPEERQEVARWNAEVQGVTDMLCEEGTITATTREERTTYHLTVAQRT</sequence>
<organism evidence="1 2">
    <name type="scientific">Pontivivens insulae</name>
    <dbReference type="NCBI Taxonomy" id="1639689"/>
    <lineage>
        <taxon>Bacteria</taxon>
        <taxon>Pseudomonadati</taxon>
        <taxon>Pseudomonadota</taxon>
        <taxon>Alphaproteobacteria</taxon>
        <taxon>Rhodobacterales</taxon>
        <taxon>Paracoccaceae</taxon>
        <taxon>Pontivivens</taxon>
    </lineage>
</organism>
<reference evidence="1 2" key="1">
    <citation type="submission" date="2018-03" db="EMBL/GenBank/DDBJ databases">
        <authorList>
            <person name="Keele B.F."/>
        </authorList>
    </citation>
    <scope>NUCLEOTIDE SEQUENCE [LARGE SCALE GENOMIC DNA]</scope>
    <source>
        <strain evidence="1 2">CeCT 8812</strain>
    </source>
</reference>
<evidence type="ECO:0000313" key="1">
    <source>
        <dbReference type="EMBL" id="SPF31042.1"/>
    </source>
</evidence>
<dbReference type="AlphaFoldDB" id="A0A2R8AFM1"/>
<gene>
    <name evidence="1" type="ORF">POI8812_03392</name>
</gene>
<keyword evidence="2" id="KW-1185">Reference proteome</keyword>
<accession>A0A2R8AFM1</accession>
<name>A0A2R8AFM1_9RHOB</name>
<evidence type="ECO:0008006" key="3">
    <source>
        <dbReference type="Google" id="ProtNLM"/>
    </source>
</evidence>
<protein>
    <recommendedName>
        <fullName evidence="3">DUF3253 domain-containing protein</fullName>
    </recommendedName>
</protein>
<dbReference type="Proteomes" id="UP000244932">
    <property type="component" value="Unassembled WGS sequence"/>
</dbReference>
<dbReference type="EMBL" id="OMKW01000004">
    <property type="protein sequence ID" value="SPF31042.1"/>
    <property type="molecule type" value="Genomic_DNA"/>
</dbReference>
<evidence type="ECO:0000313" key="2">
    <source>
        <dbReference type="Proteomes" id="UP000244932"/>
    </source>
</evidence>